<evidence type="ECO:0000313" key="3">
    <source>
        <dbReference type="Proteomes" id="UP000676917"/>
    </source>
</evidence>
<dbReference type="Proteomes" id="UP000676917">
    <property type="component" value="Unassembled WGS sequence"/>
</dbReference>
<dbReference type="EMBL" id="BORP01000001">
    <property type="protein sequence ID" value="GIO25767.1"/>
    <property type="molecule type" value="Genomic_DNA"/>
</dbReference>
<accession>A0A920C6K1</accession>
<protein>
    <recommendedName>
        <fullName evidence="1">Competence protein CoiA C-terminal domain-containing protein</fullName>
    </recommendedName>
</protein>
<proteinExistence type="predicted"/>
<keyword evidence="3" id="KW-1185">Reference proteome</keyword>
<dbReference type="Pfam" id="PF25166">
    <property type="entry name" value="CoiA_C"/>
    <property type="match status" value="1"/>
</dbReference>
<comment type="caution">
    <text evidence="2">The sequence shown here is derived from an EMBL/GenBank/DDBJ whole genome shotgun (WGS) entry which is preliminary data.</text>
</comment>
<dbReference type="InterPro" id="IPR057252">
    <property type="entry name" value="CoiA_C"/>
</dbReference>
<organism evidence="2 3">
    <name type="scientific">Ornithinibacillus bavariensis</name>
    <dbReference type="NCBI Taxonomy" id="545502"/>
    <lineage>
        <taxon>Bacteria</taxon>
        <taxon>Bacillati</taxon>
        <taxon>Bacillota</taxon>
        <taxon>Bacilli</taxon>
        <taxon>Bacillales</taxon>
        <taxon>Bacillaceae</taxon>
        <taxon>Ornithinibacillus</taxon>
    </lineage>
</organism>
<feature type="domain" description="Competence protein CoiA C-terminal" evidence="1">
    <location>
        <begin position="1"/>
        <end position="88"/>
    </location>
</feature>
<reference evidence="2" key="1">
    <citation type="submission" date="2021-03" db="EMBL/GenBank/DDBJ databases">
        <title>Antimicrobial resistance genes in bacteria isolated from Japanese honey, and their potential for conferring macrolide and lincosamide resistance in the American foulbrood pathogen Paenibacillus larvae.</title>
        <authorList>
            <person name="Okamoto M."/>
            <person name="Kumagai M."/>
            <person name="Kanamori H."/>
            <person name="Takamatsu D."/>
        </authorList>
    </citation>
    <scope>NUCLEOTIDE SEQUENCE</scope>
    <source>
        <strain evidence="2">J43TS3</strain>
    </source>
</reference>
<evidence type="ECO:0000259" key="1">
    <source>
        <dbReference type="Pfam" id="PF25166"/>
    </source>
</evidence>
<name>A0A920C6K1_9BACI</name>
<dbReference type="AlphaFoldDB" id="A0A920C6K1"/>
<evidence type="ECO:0000313" key="2">
    <source>
        <dbReference type="EMBL" id="GIO25767.1"/>
    </source>
</evidence>
<gene>
    <name evidence="2" type="ORF">J43TS3_03780</name>
</gene>
<sequence length="110" mass="12615">MKTEPWDWQSRICLEIIAPIPIGGRFSLEACETKLPPYQKLPLINASLNPIEEFLQLLVLLHILKELPNKAYVKIAEIKHFDHIEKAILGDAKIIDKICKILSAKYEHDS</sequence>